<dbReference type="PANTHER" id="PTHR35091:SF2">
    <property type="entry name" value="FLAGELLAR PROTEIN FLIL"/>
    <property type="match status" value="1"/>
</dbReference>
<keyword evidence="9 10" id="KW-0472">Membrane</keyword>
<dbReference type="STRING" id="765911.Thivi_0364"/>
<evidence type="ECO:0000313" key="12">
    <source>
        <dbReference type="EMBL" id="AFL72433.1"/>
    </source>
</evidence>
<evidence type="ECO:0000256" key="3">
    <source>
        <dbReference type="ARBA" id="ARBA00008281"/>
    </source>
</evidence>
<feature type="region of interest" description="Disordered" evidence="11">
    <location>
        <begin position="52"/>
        <end position="76"/>
    </location>
</feature>
<evidence type="ECO:0000256" key="5">
    <source>
        <dbReference type="ARBA" id="ARBA00022500"/>
    </source>
</evidence>
<dbReference type="HOGENOM" id="CLU_099018_4_0_6"/>
<evidence type="ECO:0000256" key="6">
    <source>
        <dbReference type="ARBA" id="ARBA00022692"/>
    </source>
</evidence>
<comment type="subcellular location">
    <subcellularLocation>
        <location evidence="10">Cell inner membrane</location>
    </subcellularLocation>
    <subcellularLocation>
        <location evidence="2">Cell membrane</location>
        <topology evidence="2">Single-pass membrane protein</topology>
    </subcellularLocation>
</comment>
<evidence type="ECO:0000256" key="9">
    <source>
        <dbReference type="ARBA" id="ARBA00023136"/>
    </source>
</evidence>
<keyword evidence="6 10" id="KW-0812">Transmembrane</keyword>
<evidence type="ECO:0000256" key="8">
    <source>
        <dbReference type="ARBA" id="ARBA00022989"/>
    </source>
</evidence>
<evidence type="ECO:0000256" key="7">
    <source>
        <dbReference type="ARBA" id="ARBA00022779"/>
    </source>
</evidence>
<keyword evidence="12" id="KW-0966">Cell projection</keyword>
<accession>I3Y615</accession>
<evidence type="ECO:0000256" key="1">
    <source>
        <dbReference type="ARBA" id="ARBA00002254"/>
    </source>
</evidence>
<dbReference type="RefSeq" id="WP_014776937.1">
    <property type="nucleotide sequence ID" value="NC_018012.1"/>
</dbReference>
<keyword evidence="5 10" id="KW-0145">Chemotaxis</keyword>
<evidence type="ECO:0000313" key="13">
    <source>
        <dbReference type="Proteomes" id="UP000006062"/>
    </source>
</evidence>
<proteinExistence type="inferred from homology"/>
<dbReference type="OrthoDB" id="5616092at2"/>
<feature type="transmembrane region" description="Helical" evidence="10">
    <location>
        <begin position="20"/>
        <end position="42"/>
    </location>
</feature>
<dbReference type="GO" id="GO:0071978">
    <property type="term" value="P:bacterial-type flagellum-dependent swarming motility"/>
    <property type="evidence" value="ECO:0007669"/>
    <property type="project" value="TreeGrafter"/>
</dbReference>
<protein>
    <recommendedName>
        <fullName evidence="10">Flagellar protein FliL</fullName>
    </recommendedName>
</protein>
<dbReference type="GO" id="GO:0009425">
    <property type="term" value="C:bacterial-type flagellum basal body"/>
    <property type="evidence" value="ECO:0007669"/>
    <property type="project" value="InterPro"/>
</dbReference>
<keyword evidence="12" id="KW-0969">Cilium</keyword>
<dbReference type="EMBL" id="CP003154">
    <property type="protein sequence ID" value="AFL72433.1"/>
    <property type="molecule type" value="Genomic_DNA"/>
</dbReference>
<dbReference type="GO" id="GO:0006935">
    <property type="term" value="P:chemotaxis"/>
    <property type="evidence" value="ECO:0007669"/>
    <property type="project" value="UniProtKB-KW"/>
</dbReference>
<keyword evidence="7 10" id="KW-0283">Flagellar rotation</keyword>
<keyword evidence="13" id="KW-1185">Reference proteome</keyword>
<dbReference type="Pfam" id="PF03748">
    <property type="entry name" value="FliL"/>
    <property type="match status" value="1"/>
</dbReference>
<dbReference type="eggNOG" id="COG1580">
    <property type="taxonomic scope" value="Bacteria"/>
</dbReference>
<dbReference type="KEGG" id="tvi:Thivi_0364"/>
<comment type="function">
    <text evidence="1 10">Controls the rotational direction of flagella during chemotaxis.</text>
</comment>
<keyword evidence="12" id="KW-0282">Flagellum</keyword>
<dbReference type="InterPro" id="IPR005503">
    <property type="entry name" value="FliL"/>
</dbReference>
<reference evidence="12 13" key="1">
    <citation type="submission" date="2012-06" db="EMBL/GenBank/DDBJ databases">
        <title>Complete sequence of Thiocystis violascens DSM 198.</title>
        <authorList>
            <consortium name="US DOE Joint Genome Institute"/>
            <person name="Lucas S."/>
            <person name="Han J."/>
            <person name="Lapidus A."/>
            <person name="Cheng J.-F."/>
            <person name="Goodwin L."/>
            <person name="Pitluck S."/>
            <person name="Peters L."/>
            <person name="Ovchinnikova G."/>
            <person name="Teshima H."/>
            <person name="Detter J.C."/>
            <person name="Han C."/>
            <person name="Tapia R."/>
            <person name="Land M."/>
            <person name="Hauser L."/>
            <person name="Kyrpides N."/>
            <person name="Ivanova N."/>
            <person name="Pagani I."/>
            <person name="Vogl K."/>
            <person name="Liu Z."/>
            <person name="Frigaard N.-U."/>
            <person name="Bryant D."/>
            <person name="Woyke T."/>
        </authorList>
    </citation>
    <scope>NUCLEOTIDE SEQUENCE [LARGE SCALE GENOMIC DNA]</scope>
    <source>
        <strain evidence="13">ATCC 17096 / DSM 198 / 6111</strain>
    </source>
</reference>
<keyword evidence="8 10" id="KW-1133">Transmembrane helix</keyword>
<dbReference type="PANTHER" id="PTHR35091">
    <property type="entry name" value="FLAGELLAR PROTEIN FLIL"/>
    <property type="match status" value="1"/>
</dbReference>
<organism evidence="12 13">
    <name type="scientific">Thiocystis violascens (strain ATCC 17096 / DSM 198 / 6111)</name>
    <name type="common">Chromatium violascens</name>
    <dbReference type="NCBI Taxonomy" id="765911"/>
    <lineage>
        <taxon>Bacteria</taxon>
        <taxon>Pseudomonadati</taxon>
        <taxon>Pseudomonadota</taxon>
        <taxon>Gammaproteobacteria</taxon>
        <taxon>Chromatiales</taxon>
        <taxon>Chromatiaceae</taxon>
        <taxon>Thiocystis</taxon>
    </lineage>
</organism>
<evidence type="ECO:0000256" key="4">
    <source>
        <dbReference type="ARBA" id="ARBA00022475"/>
    </source>
</evidence>
<dbReference type="AlphaFoldDB" id="I3Y615"/>
<feature type="compositionally biased region" description="Low complexity" evidence="11">
    <location>
        <begin position="56"/>
        <end position="76"/>
    </location>
</feature>
<keyword evidence="4" id="KW-1003">Cell membrane</keyword>
<name>I3Y615_THIV6</name>
<dbReference type="GO" id="GO:0005886">
    <property type="term" value="C:plasma membrane"/>
    <property type="evidence" value="ECO:0007669"/>
    <property type="project" value="UniProtKB-SubCell"/>
</dbReference>
<sequence length="189" mass="20053">MAEKATEPKPSKGSSGKLKLIILILVVLLILAAGGGAAYYFLFRGAAEPAEEGGASDESASESASEPVAEPVAVTAPPKPPLEEAPLIYHALEPVTVNITAPGPVRFLRLNITVVTRDQNVIAAVEKHLPLIRNDLLAHLSGQNYSTVNTPEGKDALRGELKSMLINVLTRAREPAGVEDILFTDLVMQ</sequence>
<dbReference type="Proteomes" id="UP000006062">
    <property type="component" value="Chromosome"/>
</dbReference>
<gene>
    <name evidence="12" type="ordered locus">Thivi_0364</name>
</gene>
<evidence type="ECO:0000256" key="10">
    <source>
        <dbReference type="RuleBase" id="RU364125"/>
    </source>
</evidence>
<evidence type="ECO:0000256" key="11">
    <source>
        <dbReference type="SAM" id="MobiDB-lite"/>
    </source>
</evidence>
<keyword evidence="10" id="KW-0997">Cell inner membrane</keyword>
<evidence type="ECO:0000256" key="2">
    <source>
        <dbReference type="ARBA" id="ARBA00004162"/>
    </source>
</evidence>
<comment type="similarity">
    <text evidence="3 10">Belongs to the FliL family.</text>
</comment>